<organism evidence="1 2">
    <name type="scientific">Marasmiellus scandens</name>
    <dbReference type="NCBI Taxonomy" id="2682957"/>
    <lineage>
        <taxon>Eukaryota</taxon>
        <taxon>Fungi</taxon>
        <taxon>Dikarya</taxon>
        <taxon>Basidiomycota</taxon>
        <taxon>Agaricomycotina</taxon>
        <taxon>Agaricomycetes</taxon>
        <taxon>Agaricomycetidae</taxon>
        <taxon>Agaricales</taxon>
        <taxon>Marasmiineae</taxon>
        <taxon>Omphalotaceae</taxon>
        <taxon>Marasmiellus</taxon>
    </lineage>
</organism>
<evidence type="ECO:0000313" key="2">
    <source>
        <dbReference type="Proteomes" id="UP001498398"/>
    </source>
</evidence>
<name>A0ABR1JB73_9AGAR</name>
<gene>
    <name evidence="1" type="ORF">VKT23_011562</name>
</gene>
<proteinExistence type="predicted"/>
<comment type="caution">
    <text evidence="1">The sequence shown here is derived from an EMBL/GenBank/DDBJ whole genome shotgun (WGS) entry which is preliminary data.</text>
</comment>
<accession>A0ABR1JB73</accession>
<sequence length="143" mass="16261">MDCIALEVLATCPELEFLDLHQARNVDWASQIPVIKAISQHPSSKLRLIYPQTFGSSDPKLDLSELSLSRVIFQDHDASSNHHDFIEKLVRQHGLHIMYIVSAEGDWYRTTYPGLRGVNSWSGTSLNSPDEFCDFLLRHPLLT</sequence>
<dbReference type="EMBL" id="JBANRG010000025">
    <property type="protein sequence ID" value="KAK7454049.1"/>
    <property type="molecule type" value="Genomic_DNA"/>
</dbReference>
<protein>
    <submittedName>
        <fullName evidence="1">Uncharacterized protein</fullName>
    </submittedName>
</protein>
<keyword evidence="2" id="KW-1185">Reference proteome</keyword>
<dbReference type="Proteomes" id="UP001498398">
    <property type="component" value="Unassembled WGS sequence"/>
</dbReference>
<reference evidence="1 2" key="1">
    <citation type="submission" date="2024-01" db="EMBL/GenBank/DDBJ databases">
        <title>A draft genome for the cacao thread blight pathogen Marasmiellus scandens.</title>
        <authorList>
            <person name="Baruah I.K."/>
            <person name="Leung J."/>
            <person name="Bukari Y."/>
            <person name="Amoako-Attah I."/>
            <person name="Meinhardt L.W."/>
            <person name="Bailey B.A."/>
            <person name="Cohen S.P."/>
        </authorList>
    </citation>
    <scope>NUCLEOTIDE SEQUENCE [LARGE SCALE GENOMIC DNA]</scope>
    <source>
        <strain evidence="1 2">GH-19</strain>
    </source>
</reference>
<evidence type="ECO:0000313" key="1">
    <source>
        <dbReference type="EMBL" id="KAK7454049.1"/>
    </source>
</evidence>